<reference evidence="3" key="1">
    <citation type="submission" date="2023-06" db="EMBL/GenBank/DDBJ databases">
        <title>Genome-scale phylogeny and comparative genomics of the fungal order Sordariales.</title>
        <authorList>
            <consortium name="Lawrence Berkeley National Laboratory"/>
            <person name="Hensen N."/>
            <person name="Bonometti L."/>
            <person name="Westerberg I."/>
            <person name="Brannstrom I.O."/>
            <person name="Guillou S."/>
            <person name="Cros-Aarteil S."/>
            <person name="Calhoun S."/>
            <person name="Haridas S."/>
            <person name="Kuo A."/>
            <person name="Mondo S."/>
            <person name="Pangilinan J."/>
            <person name="Riley R."/>
            <person name="Labutti K."/>
            <person name="Andreopoulos B."/>
            <person name="Lipzen A."/>
            <person name="Chen C."/>
            <person name="Yanf M."/>
            <person name="Daum C."/>
            <person name="Ng V."/>
            <person name="Clum A."/>
            <person name="Steindorff A."/>
            <person name="Ohm R."/>
            <person name="Martin F."/>
            <person name="Silar P."/>
            <person name="Natvig D."/>
            <person name="Lalanne C."/>
            <person name="Gautier V."/>
            <person name="Ament-Velasquez S.L."/>
            <person name="Kruys A."/>
            <person name="Hutchinson M.I."/>
            <person name="Powell A.J."/>
            <person name="Barry K."/>
            <person name="Miller A.N."/>
            <person name="Grigoriev I.V."/>
            <person name="Debuchy R."/>
            <person name="Gladieux P."/>
            <person name="Thoren M.H."/>
            <person name="Johannesson H."/>
        </authorList>
    </citation>
    <scope>NUCLEOTIDE SEQUENCE</scope>
    <source>
        <strain evidence="3">SMH2532-1</strain>
    </source>
</reference>
<feature type="compositionally biased region" description="Low complexity" evidence="1">
    <location>
        <begin position="462"/>
        <end position="474"/>
    </location>
</feature>
<dbReference type="EMBL" id="JAULSV010000002">
    <property type="protein sequence ID" value="KAK0652740.1"/>
    <property type="molecule type" value="Genomic_DNA"/>
</dbReference>
<dbReference type="PANTHER" id="PTHR33112:SF12">
    <property type="entry name" value="HETEROKARYON INCOMPATIBILITY DOMAIN-CONTAINING PROTEIN"/>
    <property type="match status" value="1"/>
</dbReference>
<feature type="compositionally biased region" description="Polar residues" evidence="1">
    <location>
        <begin position="1"/>
        <end position="10"/>
    </location>
</feature>
<feature type="region of interest" description="Disordered" evidence="1">
    <location>
        <begin position="462"/>
        <end position="492"/>
    </location>
</feature>
<dbReference type="PANTHER" id="PTHR33112">
    <property type="entry name" value="DOMAIN PROTEIN, PUTATIVE-RELATED"/>
    <property type="match status" value="1"/>
</dbReference>
<accession>A0AA39YKM2</accession>
<evidence type="ECO:0000259" key="2">
    <source>
        <dbReference type="Pfam" id="PF06985"/>
    </source>
</evidence>
<feature type="region of interest" description="Disordered" evidence="1">
    <location>
        <begin position="1"/>
        <end position="45"/>
    </location>
</feature>
<sequence>MRVTSGASDENSCRRSCVENPGNDDKAARFENDGNEDCTENGHGKSSETLALLDPRLRILGEYVEEEVNLSYIRAESLPSHRTVKNVRMSDLMHVGKLLLRIHVSFKALDITTWIHALAQGPASFSEVPLTLHSEIGSCGIRSLDERLFDGALRAQRDELADLLADLGARNFMAGRVVGETVDMSLLAEWLRLCGTHGSDCQPEPLLKTGKPIWMIDIQQRKLVSVSGLQHPKFAALSYVWGGPEVSQLKYSSVDGISARLKTDDGLNDESWDDIPHAISDAIFMCQELGIPYLWVDAICLDQDFAHPQADPDMPNPLDEVMGLVYQGAYLTIVCAAGGNSWRGLPGSRPPRARNTHLAGEGRLQERVQDQWLGVYSGSCYQVLTDTKWNTRAWTYQEHLLSKRVLVFTEDEAFYECDATAGWRESLFAEHPDYPPNKFTLRLAESSFKIRLEALLLGAEESESDSGSGFGSQSESDEAISDSRSTPSPAAEVGSVQEAFHDMVLSSTQDASPIENTDQQSEGGESRKYNQFSVFEVFTGLIHAYVGRQMTDPADVLRAIGGILRRVGDRTKFEILDEGIPSDMFYLSLFFDVPHFRPSLRREGFPSWCWSGWKRDAAESLGRKLHAPAQTGKETHDDLVPSPIRFWSRSTLAWLDTLQPVFRPIVPEEEACLPRGAAGDTRDGVSQGSRIPSDKEPTPTGLGPVVFEEVLVPGFEKPTIGRDQYDFRPEWRCDLKHTLVFIAATLKVRISWTGERIRGGTGQPNERRYRIISPDLGFPTINLDREWRDSQAGKIMFLQIGLTRAFDPKDPEKTPGFYPISAEMNGVPEKRPLGWEEHLKRKVVALLLEPEECGLFRRVGLYEIDLDCWDAAPTKYRLLGLH</sequence>
<evidence type="ECO:0000256" key="1">
    <source>
        <dbReference type="SAM" id="MobiDB-lite"/>
    </source>
</evidence>
<dbReference type="InterPro" id="IPR010730">
    <property type="entry name" value="HET"/>
</dbReference>
<evidence type="ECO:0000313" key="3">
    <source>
        <dbReference type="EMBL" id="KAK0652740.1"/>
    </source>
</evidence>
<dbReference type="AlphaFoldDB" id="A0AA39YKM2"/>
<proteinExistence type="predicted"/>
<evidence type="ECO:0000313" key="4">
    <source>
        <dbReference type="Proteomes" id="UP001174936"/>
    </source>
</evidence>
<name>A0AA39YKM2_9PEZI</name>
<dbReference type="Pfam" id="PF06985">
    <property type="entry name" value="HET"/>
    <property type="match status" value="1"/>
</dbReference>
<protein>
    <submittedName>
        <fullName evidence="3">Heterokaryon incompatibility protein-domain-containing protein</fullName>
    </submittedName>
</protein>
<gene>
    <name evidence="3" type="ORF">B0T16DRAFT_490539</name>
</gene>
<keyword evidence="4" id="KW-1185">Reference proteome</keyword>
<dbReference type="Proteomes" id="UP001174936">
    <property type="component" value="Unassembled WGS sequence"/>
</dbReference>
<feature type="region of interest" description="Disordered" evidence="1">
    <location>
        <begin position="507"/>
        <end position="526"/>
    </location>
</feature>
<comment type="caution">
    <text evidence="3">The sequence shown here is derived from an EMBL/GenBank/DDBJ whole genome shotgun (WGS) entry which is preliminary data.</text>
</comment>
<organism evidence="3 4">
    <name type="scientific">Cercophora newfieldiana</name>
    <dbReference type="NCBI Taxonomy" id="92897"/>
    <lineage>
        <taxon>Eukaryota</taxon>
        <taxon>Fungi</taxon>
        <taxon>Dikarya</taxon>
        <taxon>Ascomycota</taxon>
        <taxon>Pezizomycotina</taxon>
        <taxon>Sordariomycetes</taxon>
        <taxon>Sordariomycetidae</taxon>
        <taxon>Sordariales</taxon>
        <taxon>Lasiosphaeriaceae</taxon>
        <taxon>Cercophora</taxon>
    </lineage>
</organism>
<feature type="region of interest" description="Disordered" evidence="1">
    <location>
        <begin position="675"/>
        <end position="703"/>
    </location>
</feature>
<feature type="domain" description="Heterokaryon incompatibility" evidence="2">
    <location>
        <begin position="234"/>
        <end position="398"/>
    </location>
</feature>
<feature type="compositionally biased region" description="Basic and acidic residues" evidence="1">
    <location>
        <begin position="11"/>
        <end position="32"/>
    </location>
</feature>